<organism evidence="8 9">
    <name type="scientific">Pseudonocardia eucalypti</name>
    <dbReference type="NCBI Taxonomy" id="648755"/>
    <lineage>
        <taxon>Bacteria</taxon>
        <taxon>Bacillati</taxon>
        <taxon>Actinomycetota</taxon>
        <taxon>Actinomycetes</taxon>
        <taxon>Pseudonocardiales</taxon>
        <taxon>Pseudonocardiaceae</taxon>
        <taxon>Pseudonocardia</taxon>
    </lineage>
</organism>
<evidence type="ECO:0000259" key="6">
    <source>
        <dbReference type="Pfam" id="PF04542"/>
    </source>
</evidence>
<sequence>MTASTLDQNPARTTANHRRDDGAYQHLVPLLAELATIPDGDSRRDDLRHHLVTGYWPLAGNLARRYANRGESLEDLRQVALLGLVQAIDHFEPERGTGFLAYAVPTIRGELRRHFRDRGWAMRVPRRIKDLHVSVHSVLGELSQDLGRAPRPSEIAERLDVPVDEVIECLDAAQAYRCDSLDKTLGETDGDNQRLGDMLGAEDPDLELVEDVQALRPMLAELPARERRILLMRFYANLTQTQIAERIGLSQMHVSRLLGQTLGQLRQRLRPA</sequence>
<dbReference type="NCBIfam" id="TIGR02980">
    <property type="entry name" value="SigBFG"/>
    <property type="match status" value="1"/>
</dbReference>
<evidence type="ECO:0000256" key="2">
    <source>
        <dbReference type="ARBA" id="ARBA00023082"/>
    </source>
</evidence>
<dbReference type="Gene3D" id="1.20.140.160">
    <property type="match status" value="1"/>
</dbReference>
<dbReference type="Pfam" id="PF04539">
    <property type="entry name" value="Sigma70_r3"/>
    <property type="match status" value="1"/>
</dbReference>
<dbReference type="InterPro" id="IPR013324">
    <property type="entry name" value="RNA_pol_sigma_r3/r4-like"/>
</dbReference>
<feature type="domain" description="RNA polymerase sigma-70 region 3" evidence="5">
    <location>
        <begin position="140"/>
        <end position="190"/>
    </location>
</feature>
<protein>
    <submittedName>
        <fullName evidence="8">SigB/SigF/SigG family RNA polymerase sigma factor</fullName>
    </submittedName>
</protein>
<dbReference type="PANTHER" id="PTHR30385:SF4">
    <property type="entry name" value="RNA POLYMERASE SIGMA-E FACTOR"/>
    <property type="match status" value="1"/>
</dbReference>
<evidence type="ECO:0000256" key="1">
    <source>
        <dbReference type="ARBA" id="ARBA00023015"/>
    </source>
</evidence>
<dbReference type="InterPro" id="IPR013325">
    <property type="entry name" value="RNA_pol_sigma_r2"/>
</dbReference>
<dbReference type="InterPro" id="IPR007627">
    <property type="entry name" value="RNA_pol_sigma70_r2"/>
</dbReference>
<keyword evidence="2" id="KW-0731">Sigma factor</keyword>
<dbReference type="Gene3D" id="1.20.120.1810">
    <property type="match status" value="1"/>
</dbReference>
<dbReference type="InterPro" id="IPR000943">
    <property type="entry name" value="RNA_pol_sigma70"/>
</dbReference>
<dbReference type="SUPFAM" id="SSF88946">
    <property type="entry name" value="Sigma2 domain of RNA polymerase sigma factors"/>
    <property type="match status" value="1"/>
</dbReference>
<dbReference type="CDD" id="cd06171">
    <property type="entry name" value="Sigma70_r4"/>
    <property type="match status" value="1"/>
</dbReference>
<keyword evidence="4" id="KW-0804">Transcription</keyword>
<feature type="domain" description="RNA polymerase sigma-70 region 2" evidence="6">
    <location>
        <begin position="51"/>
        <end position="120"/>
    </location>
</feature>
<dbReference type="InterPro" id="IPR007624">
    <property type="entry name" value="RNA_pol_sigma70_r3"/>
</dbReference>
<dbReference type="RefSeq" id="WP_185062011.1">
    <property type="nucleotide sequence ID" value="NZ_BAABJP010000008.1"/>
</dbReference>
<feature type="domain" description="RNA polymerase sigma-70 region 4" evidence="7">
    <location>
        <begin position="219"/>
        <end position="267"/>
    </location>
</feature>
<dbReference type="PRINTS" id="PR00046">
    <property type="entry name" value="SIGMA70FCT"/>
</dbReference>
<dbReference type="InterPro" id="IPR007630">
    <property type="entry name" value="RNA_pol_sigma70_r4"/>
</dbReference>
<evidence type="ECO:0000256" key="4">
    <source>
        <dbReference type="ARBA" id="ARBA00023163"/>
    </source>
</evidence>
<dbReference type="InterPro" id="IPR014322">
    <property type="entry name" value="RNA_pol_sigma-B/F/G"/>
</dbReference>
<dbReference type="EMBL" id="BAABJP010000008">
    <property type="protein sequence ID" value="GAA5152843.1"/>
    <property type="molecule type" value="Genomic_DNA"/>
</dbReference>
<dbReference type="SUPFAM" id="SSF88659">
    <property type="entry name" value="Sigma3 and sigma4 domains of RNA polymerase sigma factors"/>
    <property type="match status" value="2"/>
</dbReference>
<proteinExistence type="predicted"/>
<dbReference type="Proteomes" id="UP001428817">
    <property type="component" value="Unassembled WGS sequence"/>
</dbReference>
<keyword evidence="3" id="KW-0238">DNA-binding</keyword>
<evidence type="ECO:0000259" key="5">
    <source>
        <dbReference type="Pfam" id="PF04539"/>
    </source>
</evidence>
<name>A0ABP9PVW0_9PSEU</name>
<evidence type="ECO:0000256" key="3">
    <source>
        <dbReference type="ARBA" id="ARBA00023125"/>
    </source>
</evidence>
<evidence type="ECO:0000259" key="7">
    <source>
        <dbReference type="Pfam" id="PF04545"/>
    </source>
</evidence>
<dbReference type="Pfam" id="PF04542">
    <property type="entry name" value="Sigma70_r2"/>
    <property type="match status" value="1"/>
</dbReference>
<accession>A0ABP9PVW0</accession>
<evidence type="ECO:0000313" key="9">
    <source>
        <dbReference type="Proteomes" id="UP001428817"/>
    </source>
</evidence>
<dbReference type="NCBIfam" id="TIGR02937">
    <property type="entry name" value="sigma70-ECF"/>
    <property type="match status" value="1"/>
</dbReference>
<keyword evidence="1" id="KW-0805">Transcription regulation</keyword>
<comment type="caution">
    <text evidence="8">The sequence shown here is derived from an EMBL/GenBank/DDBJ whole genome shotgun (WGS) entry which is preliminary data.</text>
</comment>
<dbReference type="PANTHER" id="PTHR30385">
    <property type="entry name" value="SIGMA FACTOR F FLAGELLAR"/>
    <property type="match status" value="1"/>
</dbReference>
<keyword evidence="9" id="KW-1185">Reference proteome</keyword>
<dbReference type="InterPro" id="IPR014284">
    <property type="entry name" value="RNA_pol_sigma-70_dom"/>
</dbReference>
<reference evidence="9" key="1">
    <citation type="journal article" date="2019" name="Int. J. Syst. Evol. Microbiol.">
        <title>The Global Catalogue of Microorganisms (GCM) 10K type strain sequencing project: providing services to taxonomists for standard genome sequencing and annotation.</title>
        <authorList>
            <consortium name="The Broad Institute Genomics Platform"/>
            <consortium name="The Broad Institute Genome Sequencing Center for Infectious Disease"/>
            <person name="Wu L."/>
            <person name="Ma J."/>
        </authorList>
    </citation>
    <scope>NUCLEOTIDE SEQUENCE [LARGE SCALE GENOMIC DNA]</scope>
    <source>
        <strain evidence="9">JCM 18303</strain>
    </source>
</reference>
<gene>
    <name evidence="8" type="ORF">GCM10023321_22120</name>
</gene>
<dbReference type="Pfam" id="PF04545">
    <property type="entry name" value="Sigma70_r4"/>
    <property type="match status" value="1"/>
</dbReference>
<evidence type="ECO:0000313" key="8">
    <source>
        <dbReference type="EMBL" id="GAA5152843.1"/>
    </source>
</evidence>